<dbReference type="InterPro" id="IPR000212">
    <property type="entry name" value="DNA_helicase_UvrD/REP"/>
</dbReference>
<dbReference type="PROSITE" id="PS51198">
    <property type="entry name" value="UVRD_HELICASE_ATP_BIND"/>
    <property type="match status" value="1"/>
</dbReference>
<dbReference type="GO" id="GO:0009307">
    <property type="term" value="P:DNA restriction-modification system"/>
    <property type="evidence" value="ECO:0007669"/>
    <property type="project" value="UniProtKB-KW"/>
</dbReference>
<keyword evidence="7" id="KW-0413">Isomerase</keyword>
<dbReference type="GO" id="GO:0016787">
    <property type="term" value="F:hydrolase activity"/>
    <property type="evidence" value="ECO:0007669"/>
    <property type="project" value="UniProtKB-UniRule"/>
</dbReference>
<dbReference type="GO" id="GO:0000725">
    <property type="term" value="P:recombinational repair"/>
    <property type="evidence" value="ECO:0007669"/>
    <property type="project" value="TreeGrafter"/>
</dbReference>
<dbReference type="InterPro" id="IPR044946">
    <property type="entry name" value="Restrct_endonuc_typeI_TRD_sf"/>
</dbReference>
<dbReference type="CDD" id="cd17932">
    <property type="entry name" value="DEXQc_UvrD"/>
    <property type="match status" value="1"/>
</dbReference>
<evidence type="ECO:0000256" key="7">
    <source>
        <dbReference type="ARBA" id="ARBA00023235"/>
    </source>
</evidence>
<dbReference type="EC" id="5.6.2.4" evidence="9"/>
<keyword evidence="6" id="KW-0238">DNA-binding</keyword>
<dbReference type="PANTHER" id="PTHR11070:SF2">
    <property type="entry name" value="ATP-DEPENDENT DNA HELICASE SRS2"/>
    <property type="match status" value="1"/>
</dbReference>
<dbReference type="Pfam" id="PF13245">
    <property type="entry name" value="AAA_19"/>
    <property type="match status" value="1"/>
</dbReference>
<organism evidence="13 14">
    <name type="scientific">Plasmodium vivax North Korean</name>
    <dbReference type="NCBI Taxonomy" id="1035514"/>
    <lineage>
        <taxon>Eukaryota</taxon>
        <taxon>Sar</taxon>
        <taxon>Alveolata</taxon>
        <taxon>Apicomplexa</taxon>
        <taxon>Aconoidasida</taxon>
        <taxon>Haemosporida</taxon>
        <taxon>Plasmodiidae</taxon>
        <taxon>Plasmodium</taxon>
        <taxon>Plasmodium (Plasmodium)</taxon>
    </lineage>
</organism>
<dbReference type="SUPFAM" id="SSF116734">
    <property type="entry name" value="DNA methylase specificity domain"/>
    <property type="match status" value="1"/>
</dbReference>
<keyword evidence="3 11" id="KW-0378">Hydrolase</keyword>
<dbReference type="InterPro" id="IPR027417">
    <property type="entry name" value="P-loop_NTPase"/>
</dbReference>
<evidence type="ECO:0000256" key="3">
    <source>
        <dbReference type="ARBA" id="ARBA00022801"/>
    </source>
</evidence>
<dbReference type="Gene3D" id="3.90.220.20">
    <property type="entry name" value="DNA methylase specificity domains"/>
    <property type="match status" value="1"/>
</dbReference>
<keyword evidence="2" id="KW-0680">Restriction system</keyword>
<keyword evidence="5 11" id="KW-0067">ATP-binding</keyword>
<proteinExistence type="predicted"/>
<name>A0A0J9TN61_PLAVI</name>
<evidence type="ECO:0000256" key="2">
    <source>
        <dbReference type="ARBA" id="ARBA00022747"/>
    </source>
</evidence>
<protein>
    <recommendedName>
        <fullName evidence="9">DNA 3'-5' helicase</fullName>
        <ecNumber evidence="9">5.6.2.4</ecNumber>
    </recommendedName>
</protein>
<dbReference type="Gene3D" id="3.40.50.300">
    <property type="entry name" value="P-loop containing nucleotide triphosphate hydrolases"/>
    <property type="match status" value="3"/>
</dbReference>
<dbReference type="Pfam" id="PF13361">
    <property type="entry name" value="UvrD_C"/>
    <property type="match status" value="1"/>
</dbReference>
<reference evidence="13 14" key="1">
    <citation type="submission" date="2011-09" db="EMBL/GenBank/DDBJ databases">
        <title>The Genome Sequence of Plasmodium vivax North Korean.</title>
        <authorList>
            <consortium name="The Broad Institute Genome Sequencing Platform"/>
            <consortium name="The Broad Institute Genome Sequencing Center for Infectious Disease"/>
            <person name="Neafsey D."/>
            <person name="Carlton J."/>
            <person name="Barnwell J."/>
            <person name="Collins W."/>
            <person name="Escalante A."/>
            <person name="Mullikin J."/>
            <person name="Saul A."/>
            <person name="Guigo R."/>
            <person name="Camara F."/>
            <person name="Young S.K."/>
            <person name="Zeng Q."/>
            <person name="Gargeya S."/>
            <person name="Fitzgerald M."/>
            <person name="Haas B."/>
            <person name="Abouelleil A."/>
            <person name="Alvarado L."/>
            <person name="Arachchi H.M."/>
            <person name="Berlin A."/>
            <person name="Brown A."/>
            <person name="Chapman S.B."/>
            <person name="Chen Z."/>
            <person name="Dunbar C."/>
            <person name="Freedman E."/>
            <person name="Gearin G."/>
            <person name="Gellesch M."/>
            <person name="Goldberg J."/>
            <person name="Griggs A."/>
            <person name="Gujja S."/>
            <person name="Heiman D."/>
            <person name="Howarth C."/>
            <person name="Larson L."/>
            <person name="Lui A."/>
            <person name="MacDonald P.J.P."/>
            <person name="Montmayeur A."/>
            <person name="Murphy C."/>
            <person name="Neiman D."/>
            <person name="Pearson M."/>
            <person name="Priest M."/>
            <person name="Roberts A."/>
            <person name="Saif S."/>
            <person name="Shea T."/>
            <person name="Shenoy N."/>
            <person name="Sisk P."/>
            <person name="Stolte C."/>
            <person name="Sykes S."/>
            <person name="Wortman J."/>
            <person name="Nusbaum C."/>
            <person name="Birren B."/>
        </authorList>
    </citation>
    <scope>NUCLEOTIDE SEQUENCE [LARGE SCALE GENOMIC DNA]</scope>
    <source>
        <strain evidence="13 14">North Korean</strain>
    </source>
</reference>
<gene>
    <name evidence="13" type="ORF">PVNG_02335</name>
</gene>
<keyword evidence="4 11" id="KW-0347">Helicase</keyword>
<comment type="catalytic activity">
    <reaction evidence="8">
        <text>Couples ATP hydrolysis with the unwinding of duplex DNA by translocating in the 3'-5' direction.</text>
        <dbReference type="EC" id="5.6.2.4"/>
    </reaction>
</comment>
<feature type="domain" description="UvrD-like helicase ATP-binding" evidence="12">
    <location>
        <begin position="1"/>
        <end position="264"/>
    </location>
</feature>
<accession>A0A0J9TN61</accession>
<comment type="caution">
    <text evidence="11">Lacks conserved residue(s) required for the propagation of feature annotation.</text>
</comment>
<evidence type="ECO:0000256" key="10">
    <source>
        <dbReference type="ARBA" id="ARBA00048988"/>
    </source>
</evidence>
<dbReference type="InterPro" id="IPR014017">
    <property type="entry name" value="DNA_helicase_UvrD-like_C"/>
</dbReference>
<dbReference type="InterPro" id="IPR014016">
    <property type="entry name" value="UvrD-like_ATP-bd"/>
</dbReference>
<sequence length="401" mass="46492">MEIKDYTLGEICLIISGKDMKKYGNSESGIPVLFAGNIKDGEIKEGGKERFIDTSKVKEKLLFIRKEDIVISAVGESIGKLGINLTEKIVSSKERLNKEQLKAVQASLDKNVLITAGAGTGKTKTLVERYKYLIQNNIDKEKILVTTFTGYARNVIEERLLEEFLRTDFLPKKVCSILEDNEFLRKKYLLQYEYILFDEFQDIDIHLYKILRIFVRLGGKVFVVGDPNQSIYEFRSSMKDPFEKFRVDFIPFNSVELNLNYRSTEDIIRYANNLISHNYSEILKNPLISNLGPGEEVEVIHRDNKYELEEFILPRLKVASKLKAKLVEQGFYKNTGNLNSLREKIREINIPVVLIELFFSLLKILCRKKIEKLSIIECLDVIDKDDVLDRYKLRKIKTETF</sequence>
<evidence type="ECO:0000256" key="8">
    <source>
        <dbReference type="ARBA" id="ARBA00034617"/>
    </source>
</evidence>
<evidence type="ECO:0000256" key="6">
    <source>
        <dbReference type="ARBA" id="ARBA00023125"/>
    </source>
</evidence>
<evidence type="ECO:0000313" key="13">
    <source>
        <dbReference type="EMBL" id="KMZ96197.1"/>
    </source>
</evidence>
<evidence type="ECO:0000256" key="5">
    <source>
        <dbReference type="ARBA" id="ARBA00022840"/>
    </source>
</evidence>
<dbReference type="AlphaFoldDB" id="A0A0J9TN61"/>
<evidence type="ECO:0000256" key="4">
    <source>
        <dbReference type="ARBA" id="ARBA00022806"/>
    </source>
</evidence>
<evidence type="ECO:0000313" key="14">
    <source>
        <dbReference type="Proteomes" id="UP000053239"/>
    </source>
</evidence>
<evidence type="ECO:0000256" key="9">
    <source>
        <dbReference type="ARBA" id="ARBA00034808"/>
    </source>
</evidence>
<dbReference type="Proteomes" id="UP000053239">
    <property type="component" value="Unassembled WGS sequence"/>
</dbReference>
<dbReference type="GO" id="GO:0003677">
    <property type="term" value="F:DNA binding"/>
    <property type="evidence" value="ECO:0007669"/>
    <property type="project" value="UniProtKB-KW"/>
</dbReference>
<dbReference type="SUPFAM" id="SSF52540">
    <property type="entry name" value="P-loop containing nucleoside triphosphate hydrolases"/>
    <property type="match status" value="1"/>
</dbReference>
<keyword evidence="1 11" id="KW-0547">Nucleotide-binding</keyword>
<evidence type="ECO:0000259" key="12">
    <source>
        <dbReference type="PROSITE" id="PS51198"/>
    </source>
</evidence>
<evidence type="ECO:0000256" key="1">
    <source>
        <dbReference type="ARBA" id="ARBA00022741"/>
    </source>
</evidence>
<evidence type="ECO:0000256" key="11">
    <source>
        <dbReference type="PROSITE-ProRule" id="PRU00560"/>
    </source>
</evidence>
<dbReference type="PANTHER" id="PTHR11070">
    <property type="entry name" value="UVRD / RECB / PCRA DNA HELICASE FAMILY MEMBER"/>
    <property type="match status" value="1"/>
</dbReference>
<comment type="catalytic activity">
    <reaction evidence="10">
        <text>ATP + H2O = ADP + phosphate + H(+)</text>
        <dbReference type="Rhea" id="RHEA:13065"/>
        <dbReference type="ChEBI" id="CHEBI:15377"/>
        <dbReference type="ChEBI" id="CHEBI:15378"/>
        <dbReference type="ChEBI" id="CHEBI:30616"/>
        <dbReference type="ChEBI" id="CHEBI:43474"/>
        <dbReference type="ChEBI" id="CHEBI:456216"/>
        <dbReference type="EC" id="5.6.2.4"/>
    </reaction>
</comment>
<dbReference type="GO" id="GO:0043138">
    <property type="term" value="F:3'-5' DNA helicase activity"/>
    <property type="evidence" value="ECO:0007669"/>
    <property type="project" value="UniProtKB-EC"/>
</dbReference>
<dbReference type="EMBL" id="KQ235637">
    <property type="protein sequence ID" value="KMZ96197.1"/>
    <property type="molecule type" value="Genomic_DNA"/>
</dbReference>
<dbReference type="GO" id="GO:0005524">
    <property type="term" value="F:ATP binding"/>
    <property type="evidence" value="ECO:0007669"/>
    <property type="project" value="UniProtKB-UniRule"/>
</dbReference>